<comment type="similarity">
    <text evidence="1">Belongs to the thioredoxin family.</text>
</comment>
<reference evidence="4" key="2">
    <citation type="submission" date="2017-05" db="UniProtKB">
        <authorList>
            <consortium name="EnsemblMetazoa"/>
        </authorList>
    </citation>
    <scope>IDENTIFICATION</scope>
</reference>
<dbReference type="Gene3D" id="3.40.30.10">
    <property type="entry name" value="Glutaredoxin"/>
    <property type="match status" value="1"/>
</dbReference>
<proteinExistence type="inferred from homology"/>
<dbReference type="KEGG" id="aqu:100633722"/>
<evidence type="ECO:0000313" key="4">
    <source>
        <dbReference type="EnsemblMetazoa" id="Aqu2.1.31552_001"/>
    </source>
</evidence>
<reference evidence="5" key="1">
    <citation type="journal article" date="2010" name="Nature">
        <title>The Amphimedon queenslandica genome and the evolution of animal complexity.</title>
        <authorList>
            <person name="Srivastava M."/>
            <person name="Simakov O."/>
            <person name="Chapman J."/>
            <person name="Fahey B."/>
            <person name="Gauthier M.E."/>
            <person name="Mitros T."/>
            <person name="Richards G.S."/>
            <person name="Conaco C."/>
            <person name="Dacre M."/>
            <person name="Hellsten U."/>
            <person name="Larroux C."/>
            <person name="Putnam N.H."/>
            <person name="Stanke M."/>
            <person name="Adamska M."/>
            <person name="Darling A."/>
            <person name="Degnan S.M."/>
            <person name="Oakley T.H."/>
            <person name="Plachetzki D.C."/>
            <person name="Zhai Y."/>
            <person name="Adamski M."/>
            <person name="Calcino A."/>
            <person name="Cummins S.F."/>
            <person name="Goodstein D.M."/>
            <person name="Harris C."/>
            <person name="Jackson D.J."/>
            <person name="Leys S.P."/>
            <person name="Shu S."/>
            <person name="Woodcroft B.J."/>
            <person name="Vervoort M."/>
            <person name="Kosik K.S."/>
            <person name="Manning G."/>
            <person name="Degnan B.M."/>
            <person name="Rokhsar D.S."/>
        </authorList>
    </citation>
    <scope>NUCLEOTIDE SEQUENCE [LARGE SCALE GENOMIC DNA]</scope>
</reference>
<dbReference type="GO" id="GO:0005829">
    <property type="term" value="C:cytosol"/>
    <property type="evidence" value="ECO:0007669"/>
    <property type="project" value="TreeGrafter"/>
</dbReference>
<dbReference type="InterPro" id="IPR010357">
    <property type="entry name" value="TXNDC17_dom"/>
</dbReference>
<dbReference type="GO" id="GO:0047134">
    <property type="term" value="F:protein-disulfide reductase [NAD(P)H] activity"/>
    <property type="evidence" value="ECO:0007669"/>
    <property type="project" value="InterPro"/>
</dbReference>
<dbReference type="PANTHER" id="PTHR12452">
    <property type="entry name" value="42-9-9 PROTEIN-RELATED"/>
    <property type="match status" value="1"/>
</dbReference>
<dbReference type="Proteomes" id="UP000007879">
    <property type="component" value="Unassembled WGS sequence"/>
</dbReference>
<evidence type="ECO:0000256" key="1">
    <source>
        <dbReference type="ARBA" id="ARBA00008987"/>
    </source>
</evidence>
<dbReference type="InterPro" id="IPR045108">
    <property type="entry name" value="TXNDC17-like"/>
</dbReference>
<dbReference type="AlphaFoldDB" id="A0A1X7UVZ8"/>
<dbReference type="EnsemblMetazoa" id="XM_003386665.3">
    <property type="protein sequence ID" value="XP_003386713.1"/>
    <property type="gene ID" value="LOC100633722"/>
</dbReference>
<dbReference type="STRING" id="400682.A0A1X7UVZ8"/>
<evidence type="ECO:0000256" key="2">
    <source>
        <dbReference type="ARBA" id="ARBA00016949"/>
    </source>
</evidence>
<organism evidence="4">
    <name type="scientific">Amphimedon queenslandica</name>
    <name type="common">Sponge</name>
    <dbReference type="NCBI Taxonomy" id="400682"/>
    <lineage>
        <taxon>Eukaryota</taxon>
        <taxon>Metazoa</taxon>
        <taxon>Porifera</taxon>
        <taxon>Demospongiae</taxon>
        <taxon>Heteroscleromorpha</taxon>
        <taxon>Haplosclerida</taxon>
        <taxon>Niphatidae</taxon>
        <taxon>Amphimedon</taxon>
    </lineage>
</organism>
<dbReference type="eggNOG" id="KOG3425">
    <property type="taxonomic scope" value="Eukaryota"/>
</dbReference>
<evidence type="ECO:0000313" key="5">
    <source>
        <dbReference type="Proteomes" id="UP000007879"/>
    </source>
</evidence>
<name>A0A1X7UVZ8_AMPQE</name>
<accession>A0A1X7UVZ8</accession>
<dbReference type="SUPFAM" id="SSF52833">
    <property type="entry name" value="Thioredoxin-like"/>
    <property type="match status" value="1"/>
</dbReference>
<dbReference type="OMA" id="EQCAKAD"/>
<keyword evidence="5" id="KW-1185">Reference proteome</keyword>
<dbReference type="InParanoid" id="A0A1X7UVZ8"/>
<sequence>MGLRRINVAGLQELLSSVEVLKEGGNRCKIFVLFCGSTDQQTGHSWCSDCVKADPVIENVASKQSSGVLITCSVGDRPAWKDLNNPFRTNLKLTGVPTLMEWETTKRLNPEQCADEDLVKMLFEED</sequence>
<protein>
    <recommendedName>
        <fullName evidence="2">Thioredoxin domain-containing protein 17</fullName>
    </recommendedName>
</protein>
<dbReference type="Pfam" id="PF06110">
    <property type="entry name" value="TXD17-like_Trx"/>
    <property type="match status" value="1"/>
</dbReference>
<gene>
    <name evidence="4" type="primary">100633722</name>
</gene>
<dbReference type="OrthoDB" id="78947at2759"/>
<dbReference type="EnsemblMetazoa" id="Aqu2.1.31552_001">
    <property type="protein sequence ID" value="Aqu2.1.31552_001"/>
    <property type="gene ID" value="Aqu2.1.31552"/>
</dbReference>
<dbReference type="PANTHER" id="PTHR12452:SF0">
    <property type="entry name" value="THIOREDOXIN DOMAIN-CONTAINING PROTEIN 17"/>
    <property type="match status" value="1"/>
</dbReference>
<evidence type="ECO:0000259" key="3">
    <source>
        <dbReference type="Pfam" id="PF06110"/>
    </source>
</evidence>
<dbReference type="InterPro" id="IPR036249">
    <property type="entry name" value="Thioredoxin-like_sf"/>
</dbReference>
<feature type="domain" description="Thioredoxin" evidence="3">
    <location>
        <begin position="21"/>
        <end position="125"/>
    </location>
</feature>